<evidence type="ECO:0000313" key="1">
    <source>
        <dbReference type="EMBL" id="RVU25777.1"/>
    </source>
</evidence>
<gene>
    <name evidence="1" type="ORF">EOJ36_04995</name>
</gene>
<dbReference type="Proteomes" id="UP000282832">
    <property type="component" value="Unassembled WGS sequence"/>
</dbReference>
<dbReference type="InterPro" id="IPR052550">
    <property type="entry name" value="Pyrimidine_5'-ntase_YjjG"/>
</dbReference>
<dbReference type="RefSeq" id="WP_127802971.1">
    <property type="nucleotide sequence ID" value="NZ_SACY01000002.1"/>
</dbReference>
<dbReference type="SFLD" id="SFLDS00003">
    <property type="entry name" value="Haloacid_Dehalogenase"/>
    <property type="match status" value="1"/>
</dbReference>
<dbReference type="AlphaFoldDB" id="A0A437PU69"/>
<dbReference type="PANTHER" id="PTHR47478:SF1">
    <property type="entry name" value="PYRIMIDINE 5'-NUCLEOTIDASE YJJG"/>
    <property type="match status" value="1"/>
</dbReference>
<dbReference type="SUPFAM" id="SSF56784">
    <property type="entry name" value="HAD-like"/>
    <property type="match status" value="1"/>
</dbReference>
<comment type="caution">
    <text evidence="1">The sequence shown here is derived from an EMBL/GenBank/DDBJ whole genome shotgun (WGS) entry which is preliminary data.</text>
</comment>
<dbReference type="Gene3D" id="1.10.150.240">
    <property type="entry name" value="Putative phosphatase, domain 2"/>
    <property type="match status" value="1"/>
</dbReference>
<dbReference type="InterPro" id="IPR036412">
    <property type="entry name" value="HAD-like_sf"/>
</dbReference>
<dbReference type="SFLD" id="SFLDG01129">
    <property type="entry name" value="C1.5:_HAD__Beta-PGM__Phosphata"/>
    <property type="match status" value="1"/>
</dbReference>
<accession>A0A437PU69</accession>
<dbReference type="PANTHER" id="PTHR47478">
    <property type="match status" value="1"/>
</dbReference>
<evidence type="ECO:0000313" key="2">
    <source>
        <dbReference type="Proteomes" id="UP000282832"/>
    </source>
</evidence>
<sequence>MIFQPKAIFFDWDHTLWDHDANASQSLSELFHQFDLDAQHPGGFDSFFTSYQLINNFLWEEYQFGRISQEELRATRFQRIFEQMNLEGDYLKFGDLFLEITPRKSQMIEGAIEIIERLNSKYPLFVLTNGFSDVQDIKISGSGIKHHFAGIITSQEAQAKKPDPAFFQYALNLANSKAEEVLMIGDHEKIDVWGAEQVGIPAIHLNELGVESQAKRQIRKLKELENWIVI</sequence>
<reference evidence="1 2" key="1">
    <citation type="submission" date="2019-01" db="EMBL/GenBank/DDBJ databases">
        <authorList>
            <person name="Chen W.-M."/>
        </authorList>
    </citation>
    <scope>NUCLEOTIDE SEQUENCE [LARGE SCALE GENOMIC DNA]</scope>
    <source>
        <strain evidence="1 2">FSY-15</strain>
    </source>
</reference>
<dbReference type="Pfam" id="PF00702">
    <property type="entry name" value="Hydrolase"/>
    <property type="match status" value="1"/>
</dbReference>
<proteinExistence type="predicted"/>
<organism evidence="1 2">
    <name type="scientific">Sandaracinomonas limnophila</name>
    <dbReference type="NCBI Taxonomy" id="1862386"/>
    <lineage>
        <taxon>Bacteria</taxon>
        <taxon>Pseudomonadati</taxon>
        <taxon>Bacteroidota</taxon>
        <taxon>Cytophagia</taxon>
        <taxon>Cytophagales</taxon>
        <taxon>Flectobacillaceae</taxon>
        <taxon>Sandaracinomonas</taxon>
    </lineage>
</organism>
<dbReference type="EMBL" id="SACY01000002">
    <property type="protein sequence ID" value="RVU25777.1"/>
    <property type="molecule type" value="Genomic_DNA"/>
</dbReference>
<dbReference type="OrthoDB" id="9802350at2"/>
<protein>
    <submittedName>
        <fullName evidence="1">Noncanonical pyrimidine nucleotidase, YjjG family</fullName>
    </submittedName>
</protein>
<dbReference type="InterPro" id="IPR023198">
    <property type="entry name" value="PGP-like_dom2"/>
</dbReference>
<dbReference type="Gene3D" id="3.40.50.1000">
    <property type="entry name" value="HAD superfamily/HAD-like"/>
    <property type="match status" value="1"/>
</dbReference>
<dbReference type="NCBIfam" id="TIGR01549">
    <property type="entry name" value="HAD-SF-IA-v1"/>
    <property type="match status" value="1"/>
</dbReference>
<dbReference type="PRINTS" id="PR00413">
    <property type="entry name" value="HADHALOGNASE"/>
</dbReference>
<dbReference type="NCBIfam" id="TIGR02254">
    <property type="entry name" value="YjjG_YfnB"/>
    <property type="match status" value="1"/>
</dbReference>
<dbReference type="GO" id="GO:0008253">
    <property type="term" value="F:5'-nucleotidase activity"/>
    <property type="evidence" value="ECO:0007669"/>
    <property type="project" value="InterPro"/>
</dbReference>
<dbReference type="InterPro" id="IPR011951">
    <property type="entry name" value="HAD-SF_hydro_IA_YjjG/PynA"/>
</dbReference>
<name>A0A437PU69_9BACT</name>
<dbReference type="InterPro" id="IPR006439">
    <property type="entry name" value="HAD-SF_hydro_IA"/>
</dbReference>
<keyword evidence="2" id="KW-1185">Reference proteome</keyword>
<dbReference type="InterPro" id="IPR023214">
    <property type="entry name" value="HAD_sf"/>
</dbReference>